<reference evidence="8 9" key="1">
    <citation type="journal article" date="2016" name="Front. Microbiol.">
        <title>Comparative Genomics Analysis of Streptomyces Species Reveals Their Adaptation to the Marine Environment and Their Diversity at the Genomic Level.</title>
        <authorList>
            <person name="Tian X."/>
            <person name="Zhang Z."/>
            <person name="Yang T."/>
            <person name="Chen M."/>
            <person name="Li J."/>
            <person name="Chen F."/>
            <person name="Yang J."/>
            <person name="Li W."/>
            <person name="Zhang B."/>
            <person name="Zhang Z."/>
            <person name="Wu J."/>
            <person name="Zhang C."/>
            <person name="Long L."/>
            <person name="Xiao J."/>
        </authorList>
    </citation>
    <scope>NUCLEOTIDE SEQUENCE [LARGE SCALE GENOMIC DNA]</scope>
    <source>
        <strain evidence="8 9">SCSIO 02100</strain>
    </source>
</reference>
<sequence>MRQEAPVWHAPNGHVHLFRHEDVTSVLTDPGTFSSDLLSAETKGERKPPPGQLLLLDPPDHGKLRRLVSKAFTNRMIAQLEPQITELSAELLDRVGPDARPEPGFDTRFEMNDTIANPLPVTVISLMLGVPVEDRDQFQRWANNLLAVDPEDPESRAGLASTTEALHNYLQGFVDARRAAPQDDLISRLVTAEVDDERLTDDAVIKFSGLLLLAGHITTSILLGNLLLNLDEHPELWKQLREDRELVPACVEETLRLRSPFTKVDRVALRDTEIGGVAVAKDTYIHLWLLSANRDAEVFDDPDTYDVHRPNTKQLAFGHGIHYCIGAPIARLEARIVLNQLLDRYAELRVDRSEPLSYHASNIFGARRLPLLAQRA</sequence>
<keyword evidence="5 7" id="KW-0408">Iron</keyword>
<evidence type="ECO:0000256" key="1">
    <source>
        <dbReference type="ARBA" id="ARBA00010617"/>
    </source>
</evidence>
<organism evidence="8 9">
    <name type="scientific">Streptomyces oceani</name>
    <dbReference type="NCBI Taxonomy" id="1075402"/>
    <lineage>
        <taxon>Bacteria</taxon>
        <taxon>Bacillati</taxon>
        <taxon>Actinomycetota</taxon>
        <taxon>Actinomycetes</taxon>
        <taxon>Kitasatosporales</taxon>
        <taxon>Streptomycetaceae</taxon>
        <taxon>Streptomyces</taxon>
    </lineage>
</organism>
<dbReference type="Pfam" id="PF00067">
    <property type="entry name" value="p450"/>
    <property type="match status" value="1"/>
</dbReference>
<comment type="similarity">
    <text evidence="1 7">Belongs to the cytochrome P450 family.</text>
</comment>
<dbReference type="GO" id="GO:0020037">
    <property type="term" value="F:heme binding"/>
    <property type="evidence" value="ECO:0007669"/>
    <property type="project" value="InterPro"/>
</dbReference>
<comment type="caution">
    <text evidence="8">The sequence shown here is derived from an EMBL/GenBank/DDBJ whole genome shotgun (WGS) entry which is preliminary data.</text>
</comment>
<evidence type="ECO:0000313" key="8">
    <source>
        <dbReference type="EMBL" id="OEV03730.1"/>
    </source>
</evidence>
<evidence type="ECO:0000256" key="6">
    <source>
        <dbReference type="ARBA" id="ARBA00023033"/>
    </source>
</evidence>
<evidence type="ECO:0000256" key="2">
    <source>
        <dbReference type="ARBA" id="ARBA00022617"/>
    </source>
</evidence>
<dbReference type="GO" id="GO:0005506">
    <property type="term" value="F:iron ion binding"/>
    <property type="evidence" value="ECO:0007669"/>
    <property type="project" value="InterPro"/>
</dbReference>
<keyword evidence="3 7" id="KW-0479">Metal-binding</keyword>
<keyword evidence="4 7" id="KW-0560">Oxidoreductase</keyword>
<dbReference type="PRINTS" id="PR00359">
    <property type="entry name" value="BP450"/>
</dbReference>
<name>A0A1E7KIH8_9ACTN</name>
<dbReference type="PRINTS" id="PR00385">
    <property type="entry name" value="P450"/>
</dbReference>
<dbReference type="PANTHER" id="PTHR46696">
    <property type="entry name" value="P450, PUTATIVE (EUROFUNG)-RELATED"/>
    <property type="match status" value="1"/>
</dbReference>
<evidence type="ECO:0000256" key="5">
    <source>
        <dbReference type="ARBA" id="ARBA00023004"/>
    </source>
</evidence>
<protein>
    <submittedName>
        <fullName evidence="8">Cytochrome</fullName>
    </submittedName>
</protein>
<dbReference type="PANTHER" id="PTHR46696:SF1">
    <property type="entry name" value="CYTOCHROME P450 YJIB-RELATED"/>
    <property type="match status" value="1"/>
</dbReference>
<keyword evidence="9" id="KW-1185">Reference proteome</keyword>
<gene>
    <name evidence="8" type="ORF">AN216_10695</name>
</gene>
<evidence type="ECO:0000256" key="3">
    <source>
        <dbReference type="ARBA" id="ARBA00022723"/>
    </source>
</evidence>
<dbReference type="PATRIC" id="fig|1075402.3.peg.2975"/>
<dbReference type="AlphaFoldDB" id="A0A1E7KIH8"/>
<evidence type="ECO:0000256" key="7">
    <source>
        <dbReference type="RuleBase" id="RU000461"/>
    </source>
</evidence>
<accession>A0A1E7KIH8</accession>
<dbReference type="InterPro" id="IPR017972">
    <property type="entry name" value="Cyt_P450_CS"/>
</dbReference>
<dbReference type="GO" id="GO:0004497">
    <property type="term" value="F:monooxygenase activity"/>
    <property type="evidence" value="ECO:0007669"/>
    <property type="project" value="UniProtKB-KW"/>
</dbReference>
<dbReference type="PROSITE" id="PS00086">
    <property type="entry name" value="CYTOCHROME_P450"/>
    <property type="match status" value="1"/>
</dbReference>
<dbReference type="FunFam" id="1.10.630.10:FF:000018">
    <property type="entry name" value="Cytochrome P450 monooxygenase"/>
    <property type="match status" value="1"/>
</dbReference>
<dbReference type="InterPro" id="IPR002397">
    <property type="entry name" value="Cyt_P450_B"/>
</dbReference>
<proteinExistence type="inferred from homology"/>
<evidence type="ECO:0000313" key="9">
    <source>
        <dbReference type="Proteomes" id="UP000176101"/>
    </source>
</evidence>
<dbReference type="EMBL" id="LJGU01000116">
    <property type="protein sequence ID" value="OEV03730.1"/>
    <property type="molecule type" value="Genomic_DNA"/>
</dbReference>
<evidence type="ECO:0000256" key="4">
    <source>
        <dbReference type="ARBA" id="ARBA00023002"/>
    </source>
</evidence>
<dbReference type="STRING" id="1075402.AN216_10695"/>
<dbReference type="SUPFAM" id="SSF48264">
    <property type="entry name" value="Cytochrome P450"/>
    <property type="match status" value="1"/>
</dbReference>
<dbReference type="Gene3D" id="1.10.630.10">
    <property type="entry name" value="Cytochrome P450"/>
    <property type="match status" value="1"/>
</dbReference>
<keyword evidence="2 7" id="KW-0349">Heme</keyword>
<keyword evidence="6 7" id="KW-0503">Monooxygenase</keyword>
<dbReference type="InterPro" id="IPR036396">
    <property type="entry name" value="Cyt_P450_sf"/>
</dbReference>
<dbReference type="CDD" id="cd11032">
    <property type="entry name" value="P450_EryK-like"/>
    <property type="match status" value="1"/>
</dbReference>
<dbReference type="Proteomes" id="UP000176101">
    <property type="component" value="Unassembled WGS sequence"/>
</dbReference>
<dbReference type="InterPro" id="IPR001128">
    <property type="entry name" value="Cyt_P450"/>
</dbReference>
<dbReference type="GO" id="GO:0016705">
    <property type="term" value="F:oxidoreductase activity, acting on paired donors, with incorporation or reduction of molecular oxygen"/>
    <property type="evidence" value="ECO:0007669"/>
    <property type="project" value="InterPro"/>
</dbReference>